<dbReference type="RefSeq" id="XP_007418739.1">
    <property type="nucleotide sequence ID" value="XM_007418677.1"/>
</dbReference>
<name>F4SBI3_MELLP</name>
<feature type="region of interest" description="Disordered" evidence="1">
    <location>
        <begin position="1"/>
        <end position="45"/>
    </location>
</feature>
<feature type="region of interest" description="Disordered" evidence="1">
    <location>
        <begin position="92"/>
        <end position="189"/>
    </location>
</feature>
<evidence type="ECO:0000313" key="2">
    <source>
        <dbReference type="EMBL" id="EGF97994.1"/>
    </source>
</evidence>
<dbReference type="HOGENOM" id="CLU_1434735_0_0_1"/>
<proteinExistence type="predicted"/>
<evidence type="ECO:0000256" key="1">
    <source>
        <dbReference type="SAM" id="MobiDB-lite"/>
    </source>
</evidence>
<keyword evidence="3" id="KW-1185">Reference proteome</keyword>
<protein>
    <submittedName>
        <fullName evidence="2">Uncharacterized protein</fullName>
    </submittedName>
</protein>
<dbReference type="KEGG" id="mlr:MELLADRAFT_113922"/>
<accession>F4SBI3</accession>
<sequence length="189" mass="21141">MPTQSGKRLRSPAAPATEARSNHKTSAQNHPNSSNRVPKRARGVRLNLKQPESLLLPEELALRFRDCNDALKKNWLSDIQNGHFTIEKIPASEMITLKRKTKNKSSKKHKSKSTQPHAASPVTTQDHTRNQGTSDQVESQSISQTQTLSDQSQSQNGESLKKNKSKKSKKPAKKSRRDDDESSEYETAS</sequence>
<feature type="compositionally biased region" description="Polar residues" evidence="1">
    <location>
        <begin position="114"/>
        <end position="138"/>
    </location>
</feature>
<dbReference type="AlphaFoldDB" id="F4SBI3"/>
<dbReference type="OrthoDB" id="10594602at2759"/>
<organism evidence="3">
    <name type="scientific">Melampsora larici-populina (strain 98AG31 / pathotype 3-4-7)</name>
    <name type="common">Poplar leaf rust fungus</name>
    <dbReference type="NCBI Taxonomy" id="747676"/>
    <lineage>
        <taxon>Eukaryota</taxon>
        <taxon>Fungi</taxon>
        <taxon>Dikarya</taxon>
        <taxon>Basidiomycota</taxon>
        <taxon>Pucciniomycotina</taxon>
        <taxon>Pucciniomycetes</taxon>
        <taxon>Pucciniales</taxon>
        <taxon>Melampsoraceae</taxon>
        <taxon>Melampsora</taxon>
    </lineage>
</organism>
<reference evidence="3" key="1">
    <citation type="journal article" date="2011" name="Proc. Natl. Acad. Sci. U.S.A.">
        <title>Obligate biotrophy features unraveled by the genomic analysis of rust fungi.</title>
        <authorList>
            <person name="Duplessis S."/>
            <person name="Cuomo C.A."/>
            <person name="Lin Y.-C."/>
            <person name="Aerts A."/>
            <person name="Tisserant E."/>
            <person name="Veneault-Fourrey C."/>
            <person name="Joly D.L."/>
            <person name="Hacquard S."/>
            <person name="Amselem J."/>
            <person name="Cantarel B.L."/>
            <person name="Chiu R."/>
            <person name="Coutinho P.M."/>
            <person name="Feau N."/>
            <person name="Field M."/>
            <person name="Frey P."/>
            <person name="Gelhaye E."/>
            <person name="Goldberg J."/>
            <person name="Grabherr M.G."/>
            <person name="Kodira C.D."/>
            <person name="Kohler A."/>
            <person name="Kuees U."/>
            <person name="Lindquist E.A."/>
            <person name="Lucas S.M."/>
            <person name="Mago R."/>
            <person name="Mauceli E."/>
            <person name="Morin E."/>
            <person name="Murat C."/>
            <person name="Pangilinan J.L."/>
            <person name="Park R."/>
            <person name="Pearson M."/>
            <person name="Quesneville H."/>
            <person name="Rouhier N."/>
            <person name="Sakthikumar S."/>
            <person name="Salamov A.A."/>
            <person name="Schmutz J."/>
            <person name="Selles B."/>
            <person name="Shapiro H."/>
            <person name="Tanguay P."/>
            <person name="Tuskan G.A."/>
            <person name="Henrissat B."/>
            <person name="Van de Peer Y."/>
            <person name="Rouze P."/>
            <person name="Ellis J.G."/>
            <person name="Dodds P.N."/>
            <person name="Schein J.E."/>
            <person name="Zhong S."/>
            <person name="Hamelin R.C."/>
            <person name="Grigoriev I.V."/>
            <person name="Szabo L.J."/>
            <person name="Martin F."/>
        </authorList>
    </citation>
    <scope>NUCLEOTIDE SEQUENCE [LARGE SCALE GENOMIC DNA]</scope>
    <source>
        <strain evidence="3">98AG31 / pathotype 3-4-7</strain>
    </source>
</reference>
<dbReference type="InParanoid" id="F4SBI3"/>
<dbReference type="VEuPathDB" id="FungiDB:MELLADRAFT_113922"/>
<feature type="compositionally biased region" description="Acidic residues" evidence="1">
    <location>
        <begin position="180"/>
        <end position="189"/>
    </location>
</feature>
<gene>
    <name evidence="2" type="ORF">MELLADRAFT_113922</name>
</gene>
<feature type="compositionally biased region" description="Basic residues" evidence="1">
    <location>
        <begin position="97"/>
        <end position="112"/>
    </location>
</feature>
<feature type="compositionally biased region" description="Polar residues" evidence="1">
    <location>
        <begin position="24"/>
        <end position="36"/>
    </location>
</feature>
<feature type="compositionally biased region" description="Low complexity" evidence="1">
    <location>
        <begin position="139"/>
        <end position="155"/>
    </location>
</feature>
<dbReference type="GeneID" id="18925142"/>
<dbReference type="EMBL" id="GL883189">
    <property type="protein sequence ID" value="EGF97994.1"/>
    <property type="molecule type" value="Genomic_DNA"/>
</dbReference>
<dbReference type="Proteomes" id="UP000001072">
    <property type="component" value="Unassembled WGS sequence"/>
</dbReference>
<feature type="compositionally biased region" description="Basic residues" evidence="1">
    <location>
        <begin position="162"/>
        <end position="175"/>
    </location>
</feature>
<evidence type="ECO:0000313" key="3">
    <source>
        <dbReference type="Proteomes" id="UP000001072"/>
    </source>
</evidence>